<dbReference type="AlphaFoldDB" id="A0A8H2ZQD3"/>
<dbReference type="EMBL" id="CAJHIA010000009">
    <property type="protein sequence ID" value="CAD6442815.1"/>
    <property type="molecule type" value="Genomic_DNA"/>
</dbReference>
<accession>A0A8H2ZQD3</accession>
<gene>
    <name evidence="2" type="ORF">SCLTRI_LOCUS2606</name>
</gene>
<reference evidence="2" key="1">
    <citation type="submission" date="2020-10" db="EMBL/GenBank/DDBJ databases">
        <authorList>
            <person name="Kusch S."/>
        </authorList>
    </citation>
    <scope>NUCLEOTIDE SEQUENCE</scope>
    <source>
        <strain evidence="2">SwB9</strain>
    </source>
</reference>
<protein>
    <submittedName>
        <fullName evidence="2">Fe503d80-177c-433a-b6c6-51959f3d7bca</fullName>
    </submittedName>
</protein>
<comment type="caution">
    <text evidence="2">The sequence shown here is derived from an EMBL/GenBank/DDBJ whole genome shotgun (WGS) entry which is preliminary data.</text>
</comment>
<feature type="compositionally biased region" description="Polar residues" evidence="1">
    <location>
        <begin position="213"/>
        <end position="224"/>
    </location>
</feature>
<feature type="region of interest" description="Disordered" evidence="1">
    <location>
        <begin position="213"/>
        <end position="258"/>
    </location>
</feature>
<organism evidence="2 3">
    <name type="scientific">Sclerotinia trifoliorum</name>
    <dbReference type="NCBI Taxonomy" id="28548"/>
    <lineage>
        <taxon>Eukaryota</taxon>
        <taxon>Fungi</taxon>
        <taxon>Dikarya</taxon>
        <taxon>Ascomycota</taxon>
        <taxon>Pezizomycotina</taxon>
        <taxon>Leotiomycetes</taxon>
        <taxon>Helotiales</taxon>
        <taxon>Sclerotiniaceae</taxon>
        <taxon>Sclerotinia</taxon>
    </lineage>
</organism>
<keyword evidence="3" id="KW-1185">Reference proteome</keyword>
<dbReference type="OrthoDB" id="3559595at2759"/>
<dbReference type="Proteomes" id="UP000624404">
    <property type="component" value="Unassembled WGS sequence"/>
</dbReference>
<sequence length="409" mass="45350">MSSLPKFTFPEIFGGSQSGITSPKSPISTTKQIGKVSSKCMFIVQEYNCPHHPHLSSPHLLHRTPCWEALLPRDQQKECENYTRRDGKTVRVGRYEKERGCMDCKAIARNGRRKEAAKHAEIARKMKDLELGGESIEETRKVVDCSSSEAIDGVIGHINARTEEVAEEEVLVGLGAVFKHEEIENEAEELKNKAEKEQYAPVSTNVAEAIQSPISVPSQANPSTGPHAMQQGRETTPPTTQNPYAYPKPSRAPGTAREEHELLSNILYSLDEEFDDEEFNEEFSEEFYVDLDEEFYEDLNQEPEKQTKNPSPSRSLSPSTHTPTNHNHHPGPHPIPSLPSLPPSPSPSPFPSPSKPNTTNNNTTSNTTPPDEIPLTPALAPEIPKTTTTATSSSKEDEWVILGGWETLL</sequence>
<evidence type="ECO:0000313" key="2">
    <source>
        <dbReference type="EMBL" id="CAD6442815.1"/>
    </source>
</evidence>
<name>A0A8H2ZQD3_9HELO</name>
<feature type="compositionally biased region" description="Polar residues" evidence="1">
    <location>
        <begin position="232"/>
        <end position="243"/>
    </location>
</feature>
<feature type="region of interest" description="Disordered" evidence="1">
    <location>
        <begin position="299"/>
        <end position="409"/>
    </location>
</feature>
<evidence type="ECO:0000313" key="3">
    <source>
        <dbReference type="Proteomes" id="UP000624404"/>
    </source>
</evidence>
<feature type="compositionally biased region" description="Low complexity" evidence="1">
    <location>
        <begin position="355"/>
        <end position="370"/>
    </location>
</feature>
<proteinExistence type="predicted"/>
<feature type="compositionally biased region" description="Pro residues" evidence="1">
    <location>
        <begin position="332"/>
        <end position="354"/>
    </location>
</feature>
<evidence type="ECO:0000256" key="1">
    <source>
        <dbReference type="SAM" id="MobiDB-lite"/>
    </source>
</evidence>